<name>A0A438DXV1_VITVI</name>
<sequence length="254" mass="28202">MVDASSTIPSHLPLSTNTLIAINAFDALLFGYDLLGYIDGTKPCPSSKIIINGKQISNLDYIFWTRQDKLLLLRIIGSLSHKVVPVVHSCKTSVKAWHRLAKLYANPSSSRTIGLAKQLTLLNRGSQPVIDYLATIRDIVDEPNLLGVPIPNQYLITHTLNGVDPEFKEIVVVVQAWDTMITFDELHDKLVEYEAFLKREELCSTGNLAITTNNSSTNWLLDTGQPFKGLDGIVISDDRGSSHKGTHCSRMEQE</sequence>
<gene>
    <name evidence="1" type="primary">RE1_497</name>
    <name evidence="1" type="ORF">CK203_082790</name>
</gene>
<reference evidence="1 2" key="1">
    <citation type="journal article" date="2018" name="PLoS Genet.">
        <title>Population sequencing reveals clonal diversity and ancestral inbreeding in the grapevine cultivar Chardonnay.</title>
        <authorList>
            <person name="Roach M.J."/>
            <person name="Johnson D.L."/>
            <person name="Bohlmann J."/>
            <person name="van Vuuren H.J."/>
            <person name="Jones S.J."/>
            <person name="Pretorius I.S."/>
            <person name="Schmidt S.A."/>
            <person name="Borneman A.R."/>
        </authorList>
    </citation>
    <scope>NUCLEOTIDE SEQUENCE [LARGE SCALE GENOMIC DNA]</scope>
    <source>
        <strain evidence="2">cv. Chardonnay</strain>
        <tissue evidence="1">Leaf</tissue>
    </source>
</reference>
<protein>
    <submittedName>
        <fullName evidence="1">Retrovirus-related Pol polyprotein from transposon RE1</fullName>
    </submittedName>
</protein>
<comment type="caution">
    <text evidence="1">The sequence shown here is derived from an EMBL/GenBank/DDBJ whole genome shotgun (WGS) entry which is preliminary data.</text>
</comment>
<accession>A0A438DXV1</accession>
<dbReference type="PANTHER" id="PTHR47481">
    <property type="match status" value="1"/>
</dbReference>
<dbReference type="Proteomes" id="UP000288805">
    <property type="component" value="Unassembled WGS sequence"/>
</dbReference>
<dbReference type="PANTHER" id="PTHR47481:SF9">
    <property type="entry name" value="RETROTRANSPOSON GAG DOMAIN-CONTAINING PROTEIN"/>
    <property type="match status" value="1"/>
</dbReference>
<dbReference type="Pfam" id="PF14223">
    <property type="entry name" value="Retrotran_gag_2"/>
    <property type="match status" value="1"/>
</dbReference>
<evidence type="ECO:0000313" key="1">
    <source>
        <dbReference type="EMBL" id="RVW40314.1"/>
    </source>
</evidence>
<proteinExistence type="predicted"/>
<dbReference type="AlphaFoldDB" id="A0A438DXV1"/>
<dbReference type="EMBL" id="QGNW01001462">
    <property type="protein sequence ID" value="RVW40314.1"/>
    <property type="molecule type" value="Genomic_DNA"/>
</dbReference>
<evidence type="ECO:0000313" key="2">
    <source>
        <dbReference type="Proteomes" id="UP000288805"/>
    </source>
</evidence>
<organism evidence="1 2">
    <name type="scientific">Vitis vinifera</name>
    <name type="common">Grape</name>
    <dbReference type="NCBI Taxonomy" id="29760"/>
    <lineage>
        <taxon>Eukaryota</taxon>
        <taxon>Viridiplantae</taxon>
        <taxon>Streptophyta</taxon>
        <taxon>Embryophyta</taxon>
        <taxon>Tracheophyta</taxon>
        <taxon>Spermatophyta</taxon>
        <taxon>Magnoliopsida</taxon>
        <taxon>eudicotyledons</taxon>
        <taxon>Gunneridae</taxon>
        <taxon>Pentapetalae</taxon>
        <taxon>rosids</taxon>
        <taxon>Vitales</taxon>
        <taxon>Vitaceae</taxon>
        <taxon>Viteae</taxon>
        <taxon>Vitis</taxon>
    </lineage>
</organism>